<accession>A0A1B6NVE0</accession>
<evidence type="ECO:0000256" key="1">
    <source>
        <dbReference type="SAM" id="Phobius"/>
    </source>
</evidence>
<proteinExistence type="predicted"/>
<organism evidence="2">
    <name type="scientific">marine sediment metagenome</name>
    <dbReference type="NCBI Taxonomy" id="412755"/>
    <lineage>
        <taxon>unclassified sequences</taxon>
        <taxon>metagenomes</taxon>
        <taxon>ecological metagenomes</taxon>
    </lineage>
</organism>
<sequence length="40" mass="4690">YPNTMHKLLKLITEALAYFFITSTVSYFAQLPELHLAQFK</sequence>
<evidence type="ECO:0000313" key="2">
    <source>
        <dbReference type="EMBL" id="KTF07291.1"/>
    </source>
</evidence>
<name>A0A1B6NVE0_9ZZZZ</name>
<keyword evidence="1" id="KW-1133">Transmembrane helix</keyword>
<feature type="non-terminal residue" evidence="2">
    <location>
        <position position="1"/>
    </location>
</feature>
<keyword evidence="1" id="KW-0812">Transmembrane</keyword>
<reference evidence="2" key="1">
    <citation type="submission" date="2013-11" db="EMBL/GenBank/DDBJ databases">
        <title>Microbial diversity, functional groups and degradation webs in Northern and Southern Mediterranean and Red Sea marine crude oil polluted sites.</title>
        <authorList>
            <person name="Daffonchio D."/>
            <person name="Mapelli F."/>
            <person name="Ferrer M."/>
            <person name="Richter M."/>
            <person name="Cherif A."/>
            <person name="Malkawi H.I."/>
            <person name="Yakimov M.M."/>
            <person name="Abdel-Fattah Y.R."/>
            <person name="Blaghen M."/>
            <person name="Golyshin P.N."/>
            <person name="Kalogerakis N."/>
            <person name="Boon N."/>
            <person name="Magagnini M."/>
            <person name="Fava F."/>
        </authorList>
    </citation>
    <scope>NUCLEOTIDE SEQUENCE</scope>
</reference>
<dbReference type="AlphaFoldDB" id="A0A1B6NVE0"/>
<feature type="transmembrane region" description="Helical" evidence="1">
    <location>
        <begin position="12"/>
        <end position="30"/>
    </location>
</feature>
<gene>
    <name evidence="2" type="ORF">MGSAQ_001212</name>
</gene>
<keyword evidence="1" id="KW-0472">Membrane</keyword>
<dbReference type="EMBL" id="AYSL01000638">
    <property type="protein sequence ID" value="KTF07291.1"/>
    <property type="molecule type" value="Genomic_DNA"/>
</dbReference>
<protein>
    <submittedName>
        <fullName evidence="2">Uncharacterized protein</fullName>
    </submittedName>
</protein>
<comment type="caution">
    <text evidence="2">The sequence shown here is derived from an EMBL/GenBank/DDBJ whole genome shotgun (WGS) entry which is preliminary data.</text>
</comment>